<feature type="compositionally biased region" description="Basic and acidic residues" evidence="1">
    <location>
        <begin position="185"/>
        <end position="200"/>
    </location>
</feature>
<evidence type="ECO:0000313" key="2">
    <source>
        <dbReference type="EMBL" id="KAK7868755.1"/>
    </source>
</evidence>
<feature type="compositionally biased region" description="Low complexity" evidence="1">
    <location>
        <begin position="168"/>
        <end position="178"/>
    </location>
</feature>
<proteinExistence type="predicted"/>
<organism evidence="2 3">
    <name type="scientific">Gryllus longicercus</name>
    <dbReference type="NCBI Taxonomy" id="2509291"/>
    <lineage>
        <taxon>Eukaryota</taxon>
        <taxon>Metazoa</taxon>
        <taxon>Ecdysozoa</taxon>
        <taxon>Arthropoda</taxon>
        <taxon>Hexapoda</taxon>
        <taxon>Insecta</taxon>
        <taxon>Pterygota</taxon>
        <taxon>Neoptera</taxon>
        <taxon>Polyneoptera</taxon>
        <taxon>Orthoptera</taxon>
        <taxon>Ensifera</taxon>
        <taxon>Gryllidea</taxon>
        <taxon>Grylloidea</taxon>
        <taxon>Gryllidae</taxon>
        <taxon>Gryllinae</taxon>
        <taxon>Gryllus</taxon>
    </lineage>
</organism>
<evidence type="ECO:0000313" key="3">
    <source>
        <dbReference type="Proteomes" id="UP001378592"/>
    </source>
</evidence>
<name>A0AAN9ZBF1_9ORTH</name>
<gene>
    <name evidence="2" type="ORF">R5R35_002551</name>
</gene>
<dbReference type="EMBL" id="JAZDUA010000087">
    <property type="protein sequence ID" value="KAK7868755.1"/>
    <property type="molecule type" value="Genomic_DNA"/>
</dbReference>
<comment type="caution">
    <text evidence="2">The sequence shown here is derived from an EMBL/GenBank/DDBJ whole genome shotgun (WGS) entry which is preliminary data.</text>
</comment>
<reference evidence="2 3" key="1">
    <citation type="submission" date="2024-03" db="EMBL/GenBank/DDBJ databases">
        <title>The genome assembly and annotation of the cricket Gryllus longicercus Weissman &amp; Gray.</title>
        <authorList>
            <person name="Szrajer S."/>
            <person name="Gray D."/>
            <person name="Ylla G."/>
        </authorList>
    </citation>
    <scope>NUCLEOTIDE SEQUENCE [LARGE SCALE GENOMIC DNA]</scope>
    <source>
        <strain evidence="2">DAG 2021-001</strain>
        <tissue evidence="2">Whole body minus gut</tissue>
    </source>
</reference>
<feature type="compositionally biased region" description="Basic and acidic residues" evidence="1">
    <location>
        <begin position="208"/>
        <end position="223"/>
    </location>
</feature>
<accession>A0AAN9ZBF1</accession>
<dbReference type="Proteomes" id="UP001378592">
    <property type="component" value="Unassembled WGS sequence"/>
</dbReference>
<feature type="region of interest" description="Disordered" evidence="1">
    <location>
        <begin position="154"/>
        <end position="223"/>
    </location>
</feature>
<sequence>MENSAYVPNPLPPPALVVFSQAGGLPEALRMQRPFNPQATEAKDLHTPFSAGGFGLRHMDSYPSLPAHLLHHLQSPFLHPALDPRIPFGSGAFRPLGTSSTSEVKGFPSAFAPPSKCLKIETGGSNLHDTSPTPTNHLSTLFSPGVVEERAYLNGQTSQPSQHQRADSSSPASVSVSPPLLPPVVKEESSDAPMSEDREGTATPGSEGTERSTPEEGRGFRRE</sequence>
<evidence type="ECO:0000256" key="1">
    <source>
        <dbReference type="SAM" id="MobiDB-lite"/>
    </source>
</evidence>
<dbReference type="AlphaFoldDB" id="A0AAN9ZBF1"/>
<feature type="compositionally biased region" description="Polar residues" evidence="1">
    <location>
        <begin position="154"/>
        <end position="163"/>
    </location>
</feature>
<keyword evidence="3" id="KW-1185">Reference proteome</keyword>
<protein>
    <submittedName>
        <fullName evidence="2">Uncharacterized protein</fullName>
    </submittedName>
</protein>